<feature type="transmembrane region" description="Helical" evidence="6">
    <location>
        <begin position="33"/>
        <end position="54"/>
    </location>
</feature>
<keyword evidence="2 6" id="KW-0812">Transmembrane</keyword>
<protein>
    <recommendedName>
        <fullName evidence="8">Rhodopsin domain-containing protein</fullName>
    </recommendedName>
</protein>
<comment type="subcellular location">
    <subcellularLocation>
        <location evidence="1">Membrane</location>
        <topology evidence="1">Multi-pass membrane protein</topology>
    </subcellularLocation>
</comment>
<dbReference type="GO" id="GO:0016020">
    <property type="term" value="C:membrane"/>
    <property type="evidence" value="ECO:0007669"/>
    <property type="project" value="UniProtKB-SubCell"/>
</dbReference>
<gene>
    <name evidence="9" type="ORF">CC84DRAFT_1088163</name>
</gene>
<dbReference type="InParanoid" id="A0A177CL88"/>
<dbReference type="InterPro" id="IPR052337">
    <property type="entry name" value="SAT4-like"/>
</dbReference>
<keyword evidence="7" id="KW-0732">Signal</keyword>
<keyword evidence="4 6" id="KW-0472">Membrane</keyword>
<dbReference type="OrthoDB" id="2988756at2759"/>
<keyword evidence="10" id="KW-1185">Reference proteome</keyword>
<evidence type="ECO:0000259" key="8">
    <source>
        <dbReference type="Pfam" id="PF20684"/>
    </source>
</evidence>
<evidence type="ECO:0000256" key="3">
    <source>
        <dbReference type="ARBA" id="ARBA00022989"/>
    </source>
</evidence>
<dbReference type="GeneID" id="28757728"/>
<feature type="domain" description="Rhodopsin" evidence="8">
    <location>
        <begin position="2"/>
        <end position="129"/>
    </location>
</feature>
<dbReference type="AlphaFoldDB" id="A0A177CL88"/>
<feature type="chain" id="PRO_5008058430" description="Rhodopsin domain-containing protein" evidence="7">
    <location>
        <begin position="18"/>
        <end position="129"/>
    </location>
</feature>
<name>A0A177CL88_9PLEO</name>
<proteinExistence type="inferred from homology"/>
<feature type="non-terminal residue" evidence="9">
    <location>
        <position position="1"/>
    </location>
</feature>
<evidence type="ECO:0000256" key="6">
    <source>
        <dbReference type="SAM" id="Phobius"/>
    </source>
</evidence>
<evidence type="ECO:0000256" key="5">
    <source>
        <dbReference type="ARBA" id="ARBA00038359"/>
    </source>
</evidence>
<dbReference type="RefSeq" id="XP_018038077.1">
    <property type="nucleotide sequence ID" value="XM_018174242.1"/>
</dbReference>
<evidence type="ECO:0000256" key="4">
    <source>
        <dbReference type="ARBA" id="ARBA00023136"/>
    </source>
</evidence>
<dbReference type="Proteomes" id="UP000077069">
    <property type="component" value="Unassembled WGS sequence"/>
</dbReference>
<comment type="similarity">
    <text evidence="5">Belongs to the SAT4 family.</text>
</comment>
<feature type="signal peptide" evidence="7">
    <location>
        <begin position="1"/>
        <end position="17"/>
    </location>
</feature>
<accession>A0A177CL88</accession>
<dbReference type="EMBL" id="KV441551">
    <property type="protein sequence ID" value="OAG07712.1"/>
    <property type="molecule type" value="Genomic_DNA"/>
</dbReference>
<evidence type="ECO:0000256" key="7">
    <source>
        <dbReference type="SAM" id="SignalP"/>
    </source>
</evidence>
<dbReference type="InterPro" id="IPR049326">
    <property type="entry name" value="Rhodopsin_dom_fungi"/>
</dbReference>
<organism evidence="9 10">
    <name type="scientific">Paraphaeosphaeria sporulosa</name>
    <dbReference type="NCBI Taxonomy" id="1460663"/>
    <lineage>
        <taxon>Eukaryota</taxon>
        <taxon>Fungi</taxon>
        <taxon>Dikarya</taxon>
        <taxon>Ascomycota</taxon>
        <taxon>Pezizomycotina</taxon>
        <taxon>Dothideomycetes</taxon>
        <taxon>Pleosporomycetidae</taxon>
        <taxon>Pleosporales</taxon>
        <taxon>Massarineae</taxon>
        <taxon>Didymosphaeriaceae</taxon>
        <taxon>Paraphaeosphaeria</taxon>
    </lineage>
</organism>
<dbReference type="STRING" id="1460663.A0A177CL88"/>
<evidence type="ECO:0000313" key="9">
    <source>
        <dbReference type="EMBL" id="OAG07712.1"/>
    </source>
</evidence>
<keyword evidence="3 6" id="KW-1133">Transmembrane helix</keyword>
<evidence type="ECO:0000256" key="2">
    <source>
        <dbReference type="ARBA" id="ARBA00022692"/>
    </source>
</evidence>
<dbReference type="Pfam" id="PF20684">
    <property type="entry name" value="Fung_rhodopsin"/>
    <property type="match status" value="1"/>
</dbReference>
<evidence type="ECO:0000313" key="10">
    <source>
        <dbReference type="Proteomes" id="UP000077069"/>
    </source>
</evidence>
<feature type="transmembrane region" description="Helical" evidence="6">
    <location>
        <begin position="75"/>
        <end position="96"/>
    </location>
</feature>
<sequence>WCVYAAILWALKASCCAHYMRLTNGLSFYKTRINVGFMIVGVTWVGLIFAVLLDCQPLTKNWQISPNPSNLAQPIISNINIFVALITNVATDYYLLSNPIPLLWPVKNVTWKKMGFIALFSGSNFTCVA</sequence>
<dbReference type="PANTHER" id="PTHR33048">
    <property type="entry name" value="PTH11-LIKE INTEGRAL MEMBRANE PROTEIN (AFU_ORTHOLOGUE AFUA_5G11245)"/>
    <property type="match status" value="1"/>
</dbReference>
<dbReference type="PANTHER" id="PTHR33048:SF2">
    <property type="entry name" value="SRPK"/>
    <property type="match status" value="1"/>
</dbReference>
<evidence type="ECO:0000256" key="1">
    <source>
        <dbReference type="ARBA" id="ARBA00004141"/>
    </source>
</evidence>
<reference evidence="9 10" key="1">
    <citation type="submission" date="2016-05" db="EMBL/GenBank/DDBJ databases">
        <title>Comparative analysis of secretome profiles of manganese(II)-oxidizing ascomycete fungi.</title>
        <authorList>
            <consortium name="DOE Joint Genome Institute"/>
            <person name="Zeiner C.A."/>
            <person name="Purvine S.O."/>
            <person name="Zink E.M."/>
            <person name="Wu S."/>
            <person name="Pasa-Tolic L."/>
            <person name="Chaput D.L."/>
            <person name="Haridas S."/>
            <person name="Grigoriev I.V."/>
            <person name="Santelli C.M."/>
            <person name="Hansel C.M."/>
        </authorList>
    </citation>
    <scope>NUCLEOTIDE SEQUENCE [LARGE SCALE GENOMIC DNA]</scope>
    <source>
        <strain evidence="9 10">AP3s5-JAC2a</strain>
    </source>
</reference>